<dbReference type="AlphaFoldDB" id="A0A699RL05"/>
<keyword evidence="1" id="KW-0863">Zinc-finger</keyword>
<dbReference type="EMBL" id="BKCJ011113834">
    <property type="protein sequence ID" value="GFC88109.1"/>
    <property type="molecule type" value="Genomic_DNA"/>
</dbReference>
<dbReference type="SUPFAM" id="SSF57756">
    <property type="entry name" value="Retrovirus zinc finger-like domains"/>
    <property type="match status" value="1"/>
</dbReference>
<feature type="domain" description="CCHC-type" evidence="2">
    <location>
        <begin position="35"/>
        <end position="51"/>
    </location>
</feature>
<comment type="caution">
    <text evidence="3">The sequence shown here is derived from an EMBL/GenBank/DDBJ whole genome shotgun (WGS) entry which is preliminary data.</text>
</comment>
<protein>
    <submittedName>
        <fullName evidence="3">Ribonuclease H-like domain-containing protein</fullName>
    </submittedName>
</protein>
<dbReference type="GO" id="GO:0008270">
    <property type="term" value="F:zinc ion binding"/>
    <property type="evidence" value="ECO:0007669"/>
    <property type="project" value="UniProtKB-KW"/>
</dbReference>
<dbReference type="SMART" id="SM00343">
    <property type="entry name" value="ZnF_C2HC"/>
    <property type="match status" value="1"/>
</dbReference>
<dbReference type="Gene3D" id="4.10.60.10">
    <property type="entry name" value="Zinc finger, CCHC-type"/>
    <property type="match status" value="1"/>
</dbReference>
<evidence type="ECO:0000313" key="3">
    <source>
        <dbReference type="EMBL" id="GFC88109.1"/>
    </source>
</evidence>
<dbReference type="GO" id="GO:0003676">
    <property type="term" value="F:nucleic acid binding"/>
    <property type="evidence" value="ECO:0007669"/>
    <property type="project" value="InterPro"/>
</dbReference>
<accession>A0A699RL05</accession>
<evidence type="ECO:0000259" key="2">
    <source>
        <dbReference type="PROSITE" id="PS50158"/>
    </source>
</evidence>
<dbReference type="Pfam" id="PF00098">
    <property type="entry name" value="zf-CCHC"/>
    <property type="match status" value="1"/>
</dbReference>
<name>A0A699RL05_TANCI</name>
<dbReference type="InterPro" id="IPR001878">
    <property type="entry name" value="Znf_CCHC"/>
</dbReference>
<gene>
    <name evidence="3" type="ORF">Tci_860079</name>
</gene>
<reference evidence="3" key="1">
    <citation type="journal article" date="2019" name="Sci. Rep.">
        <title>Draft genome of Tanacetum cinerariifolium, the natural source of mosquito coil.</title>
        <authorList>
            <person name="Yamashiro T."/>
            <person name="Shiraishi A."/>
            <person name="Satake H."/>
            <person name="Nakayama K."/>
        </authorList>
    </citation>
    <scope>NUCLEOTIDE SEQUENCE</scope>
</reference>
<keyword evidence="1" id="KW-0479">Metal-binding</keyword>
<keyword evidence="1" id="KW-0862">Zinc</keyword>
<sequence length="140" mass="16024">MAMLTVRARRFLQRIGRNLGANRPTYIGFDMSKVKCYNCHRKGHFARKCRSPKDTRRTVSAAVSVSAVSPKIPVSPLPNMDSLSNVVIYSFFASQSNSPQLDNDDLKQIDTDDLEEMDLKWKMAMLTVRARRFLQRIGRN</sequence>
<evidence type="ECO:0000256" key="1">
    <source>
        <dbReference type="PROSITE-ProRule" id="PRU00047"/>
    </source>
</evidence>
<organism evidence="3">
    <name type="scientific">Tanacetum cinerariifolium</name>
    <name type="common">Dalmatian daisy</name>
    <name type="synonym">Chrysanthemum cinerariifolium</name>
    <dbReference type="NCBI Taxonomy" id="118510"/>
    <lineage>
        <taxon>Eukaryota</taxon>
        <taxon>Viridiplantae</taxon>
        <taxon>Streptophyta</taxon>
        <taxon>Embryophyta</taxon>
        <taxon>Tracheophyta</taxon>
        <taxon>Spermatophyta</taxon>
        <taxon>Magnoliopsida</taxon>
        <taxon>eudicotyledons</taxon>
        <taxon>Gunneridae</taxon>
        <taxon>Pentapetalae</taxon>
        <taxon>asterids</taxon>
        <taxon>campanulids</taxon>
        <taxon>Asterales</taxon>
        <taxon>Asteraceae</taxon>
        <taxon>Asteroideae</taxon>
        <taxon>Anthemideae</taxon>
        <taxon>Anthemidinae</taxon>
        <taxon>Tanacetum</taxon>
    </lineage>
</organism>
<dbReference type="PROSITE" id="PS50158">
    <property type="entry name" value="ZF_CCHC"/>
    <property type="match status" value="1"/>
</dbReference>
<feature type="non-terminal residue" evidence="3">
    <location>
        <position position="140"/>
    </location>
</feature>
<dbReference type="InterPro" id="IPR036875">
    <property type="entry name" value="Znf_CCHC_sf"/>
</dbReference>
<proteinExistence type="predicted"/>